<dbReference type="AlphaFoldDB" id="A0A1I4SZ34"/>
<evidence type="ECO:0000256" key="3">
    <source>
        <dbReference type="ARBA" id="ARBA00022475"/>
    </source>
</evidence>
<dbReference type="STRING" id="195064.SAMN05421721_12512"/>
<evidence type="ECO:0000313" key="7">
    <source>
        <dbReference type="Proteomes" id="UP000199556"/>
    </source>
</evidence>
<keyword evidence="3" id="KW-1003">Cell membrane</keyword>
<dbReference type="SUPFAM" id="SSF53850">
    <property type="entry name" value="Periplasmic binding protein-like II"/>
    <property type="match status" value="1"/>
</dbReference>
<dbReference type="Gene3D" id="3.40.190.100">
    <property type="entry name" value="Glycine betaine-binding periplasmic protein, domain 2"/>
    <property type="match status" value="1"/>
</dbReference>
<dbReference type="GO" id="GO:0015226">
    <property type="term" value="F:carnitine transmembrane transporter activity"/>
    <property type="evidence" value="ECO:0007669"/>
    <property type="project" value="TreeGrafter"/>
</dbReference>
<dbReference type="Proteomes" id="UP000199556">
    <property type="component" value="Unassembled WGS sequence"/>
</dbReference>
<dbReference type="InterPro" id="IPR007210">
    <property type="entry name" value="ABC_Gly_betaine_transp_sub-bd"/>
</dbReference>
<keyword evidence="4" id="KW-0472">Membrane</keyword>
<gene>
    <name evidence="6" type="ORF">SAMN05421721_12512</name>
</gene>
<evidence type="ECO:0000256" key="1">
    <source>
        <dbReference type="ARBA" id="ARBA00004236"/>
    </source>
</evidence>
<dbReference type="PANTHER" id="PTHR47737">
    <property type="entry name" value="GLYCINE BETAINE/PROLINE BETAINE TRANSPORT SYSTEM PERMEASE PROTEIN PROW"/>
    <property type="match status" value="1"/>
</dbReference>
<name>A0A1I4SZ34_ECTMO</name>
<evidence type="ECO:0000313" key="6">
    <source>
        <dbReference type="EMBL" id="SFM69722.1"/>
    </source>
</evidence>
<evidence type="ECO:0000259" key="5">
    <source>
        <dbReference type="Pfam" id="PF04069"/>
    </source>
</evidence>
<dbReference type="PANTHER" id="PTHR47737:SF1">
    <property type="entry name" value="GLYCINE BETAINE_PROLINE BETAINE TRANSPORT SYSTEM PERMEASE PROTEIN PROW"/>
    <property type="match status" value="1"/>
</dbReference>
<dbReference type="OrthoDB" id="9787902at2"/>
<accession>A0A1I4SZ34</accession>
<feature type="domain" description="ABC-type glycine betaine transport system substrate-binding" evidence="5">
    <location>
        <begin position="47"/>
        <end position="288"/>
    </location>
</feature>
<organism evidence="6 7">
    <name type="scientific">Ectothiorhodospira mobilis</name>
    <dbReference type="NCBI Taxonomy" id="195064"/>
    <lineage>
        <taxon>Bacteria</taxon>
        <taxon>Pseudomonadati</taxon>
        <taxon>Pseudomonadota</taxon>
        <taxon>Gammaproteobacteria</taxon>
        <taxon>Chromatiales</taxon>
        <taxon>Ectothiorhodospiraceae</taxon>
        <taxon>Ectothiorhodospira</taxon>
    </lineage>
</organism>
<dbReference type="GO" id="GO:0015871">
    <property type="term" value="P:choline transport"/>
    <property type="evidence" value="ECO:0007669"/>
    <property type="project" value="TreeGrafter"/>
</dbReference>
<keyword evidence="2" id="KW-0813">Transport</keyword>
<sequence length="301" mass="33838">MSPQGRFRRGRGSAGRILFFLFLFVLVGCAPEDADSPRGVEADDDVVRLVYVEWDSEIASTHVVKAVIEERLGLECELLPVTLTALWGSLAAGDQDATVAAWLPLQADQQARYGDRVVDLGPHLEGTRIGLAVPAHLPVDSIPELAGVVDRFNGKIIGIEPDAGLMRRTRRALAVYGLDGLRLISGSDSTMTTILEGAMAEDRWIVVTAWTPHWMFRRWDLRYLKDPKGVYGEGGAIHTLVRQGLREDHPRVYDFLSRFRWTVRDMEQVMLWMQEEGTSPEEAARRWIGANETQVDRWLDE</sequence>
<dbReference type="GO" id="GO:0043190">
    <property type="term" value="C:ATP-binding cassette (ABC) transporter complex"/>
    <property type="evidence" value="ECO:0007669"/>
    <property type="project" value="InterPro"/>
</dbReference>
<protein>
    <submittedName>
        <fullName evidence="6">Glycine betaine/proline transport system substrate-binding protein</fullName>
    </submittedName>
</protein>
<dbReference type="GO" id="GO:0005275">
    <property type="term" value="F:amine transmembrane transporter activity"/>
    <property type="evidence" value="ECO:0007669"/>
    <property type="project" value="TreeGrafter"/>
</dbReference>
<dbReference type="Pfam" id="PF04069">
    <property type="entry name" value="OpuAC"/>
    <property type="match status" value="1"/>
</dbReference>
<dbReference type="Gene3D" id="3.40.190.10">
    <property type="entry name" value="Periplasmic binding protein-like II"/>
    <property type="match status" value="1"/>
</dbReference>
<dbReference type="GO" id="GO:0031460">
    <property type="term" value="P:glycine betaine transport"/>
    <property type="evidence" value="ECO:0007669"/>
    <property type="project" value="TreeGrafter"/>
</dbReference>
<evidence type="ECO:0000256" key="2">
    <source>
        <dbReference type="ARBA" id="ARBA00022448"/>
    </source>
</evidence>
<dbReference type="EMBL" id="FOUO01000025">
    <property type="protein sequence ID" value="SFM69722.1"/>
    <property type="molecule type" value="Genomic_DNA"/>
</dbReference>
<keyword evidence="7" id="KW-1185">Reference proteome</keyword>
<reference evidence="6 7" key="1">
    <citation type="submission" date="2016-10" db="EMBL/GenBank/DDBJ databases">
        <authorList>
            <person name="de Groot N.N."/>
        </authorList>
    </citation>
    <scope>NUCLEOTIDE SEQUENCE [LARGE SCALE GENOMIC DNA]</scope>
    <source>
        <strain evidence="6 7">DSM 4180</strain>
    </source>
</reference>
<comment type="subcellular location">
    <subcellularLocation>
        <location evidence="1">Cell membrane</location>
    </subcellularLocation>
</comment>
<dbReference type="PROSITE" id="PS51257">
    <property type="entry name" value="PROKAR_LIPOPROTEIN"/>
    <property type="match status" value="1"/>
</dbReference>
<evidence type="ECO:0000256" key="4">
    <source>
        <dbReference type="ARBA" id="ARBA00023136"/>
    </source>
</evidence>
<proteinExistence type="predicted"/>
<dbReference type="CDD" id="cd13639">
    <property type="entry name" value="PBP2_OpuAC_like"/>
    <property type="match status" value="1"/>
</dbReference>